<dbReference type="AlphaFoldDB" id="A0A328VCQ2"/>
<sequence length="885" mass="100618">MAPASDTSPSWSVLGLTYRGDDPEQVFQQYLQCIADEGLRHYQEIIQTGSKQGESLWLHVLNGAAIIERLQPLFGLNATELRCLLLAMTLHDINKLPAYSKDSSGKAIRYANAATLEHLASELEALQADRFFPQWRDYLRDIKFLVDSHQDQAPQNSQFSFSFAQQCRLPRSRLEGPLRALLRTADVLDLSHSSDQTSHQERHIHQKALERLNEGLHLSGGQQRYRFISHRLAEQRGLLSNTIHNQVVHFLQEQYGPQSCIPLLFHAEGVDYLLNRAIPFTWTRKQQRELTRRVIGRLAEMQQEGLTEFIKARPSGINVDKAALDSGASIERIFGCITKVVMRKQYREDWRQEREAAAREDLQTFLASPQAAAKPLLQAQCQALLAEQHLLPVDSEAFKRGEFLMAYRNFLEAHRGEELKRLHDDAWQRAARLFGVPEERQDLYALVNSYRRGYVMARDLPAFELPEMEAAALADLARLEKQAQQAAPPRAGRGKREQRQPASSQSVESRDQQDPAGTAEGGDLSLASQEEALLDYLDRHLSFWDLVSGELQQPVDFQANLRHYADPRHANRQCSYCSSPLPAEEWMALQVPPSIGVQQFSNRLEGGSPREPKRNICPICRLQFLLEKLAWPSHRDKQGSEFQTFYLHLFPYSFFPGPLLQAWWQTIESVREEDLGAIDPDTRDAEQWQRLADGRFLQQLRYRVAGREGLVIPRYEEALSPTPVLPLTINQQGYGRQYLVALEKALLLAAWFDCRVLLSRLPTPLLNLEQETIGSEPVAFMAEGVPQALTWLLPEQVLTRPQVQALCRRLALLHKLILVLQPHAPSTVAVLYDLVAAAAHDPLMLYHEVDRLIEEKAGKERYVLKLSYQVAPLLEQLLGAAEAIG</sequence>
<comment type="caution">
    <text evidence="2">The sequence shown here is derived from an EMBL/GenBank/DDBJ whole genome shotgun (WGS) entry which is preliminary data.</text>
</comment>
<feature type="region of interest" description="Disordered" evidence="1">
    <location>
        <begin position="481"/>
        <end position="524"/>
    </location>
</feature>
<dbReference type="NCBIfam" id="TIGR03174">
    <property type="entry name" value="cas_Csc3"/>
    <property type="match status" value="1"/>
</dbReference>
<dbReference type="InterPro" id="IPR017589">
    <property type="entry name" value="CRISPR-assoc_prot_Cas10d/Csc3"/>
</dbReference>
<evidence type="ECO:0000313" key="2">
    <source>
        <dbReference type="EMBL" id="RAQ95516.1"/>
    </source>
</evidence>
<organism evidence="2 3">
    <name type="scientific">Thermogemmatispora tikiterensis</name>
    <dbReference type="NCBI Taxonomy" id="1825093"/>
    <lineage>
        <taxon>Bacteria</taxon>
        <taxon>Bacillati</taxon>
        <taxon>Chloroflexota</taxon>
        <taxon>Ktedonobacteria</taxon>
        <taxon>Thermogemmatisporales</taxon>
        <taxon>Thermogemmatisporaceae</taxon>
        <taxon>Thermogemmatispora</taxon>
    </lineage>
</organism>
<dbReference type="EMBL" id="MCIF01000002">
    <property type="protein sequence ID" value="RAQ95516.1"/>
    <property type="molecule type" value="Genomic_DNA"/>
</dbReference>
<evidence type="ECO:0000256" key="1">
    <source>
        <dbReference type="SAM" id="MobiDB-lite"/>
    </source>
</evidence>
<dbReference type="OrthoDB" id="9806213at2"/>
<feature type="compositionally biased region" description="Low complexity" evidence="1">
    <location>
        <begin position="481"/>
        <end position="491"/>
    </location>
</feature>
<name>A0A328VCQ2_9CHLR</name>
<dbReference type="RefSeq" id="WP_112428311.1">
    <property type="nucleotide sequence ID" value="NZ_MCIF01000002.1"/>
</dbReference>
<proteinExistence type="predicted"/>
<accession>A0A328VCQ2</accession>
<gene>
    <name evidence="2" type="ORF">A4R35_08210</name>
</gene>
<dbReference type="Proteomes" id="UP000248706">
    <property type="component" value="Unassembled WGS sequence"/>
</dbReference>
<reference evidence="2 3" key="1">
    <citation type="submission" date="2016-08" db="EMBL/GenBank/DDBJ databases">
        <title>Analysis of Carbohydrate Active Enzymes in Thermogemmatispora T81 Reveals Carbohydrate Degradation Ability.</title>
        <authorList>
            <person name="Tomazini A."/>
            <person name="Lal S."/>
            <person name="Stott M."/>
            <person name="Henrissat B."/>
            <person name="Polikarpov I."/>
            <person name="Sparling R."/>
            <person name="Levin D.B."/>
        </authorList>
    </citation>
    <scope>NUCLEOTIDE SEQUENCE [LARGE SCALE GENOMIC DNA]</scope>
    <source>
        <strain evidence="2 3">T81</strain>
    </source>
</reference>
<protein>
    <submittedName>
        <fullName evidence="2">Type I-D CRISPR-associated protein Cas10d/Csc3</fullName>
    </submittedName>
</protein>
<evidence type="ECO:0000313" key="3">
    <source>
        <dbReference type="Proteomes" id="UP000248706"/>
    </source>
</evidence>
<keyword evidence="3" id="KW-1185">Reference proteome</keyword>